<gene>
    <name evidence="1" type="ORF">PBRASI_LOCUS7795</name>
</gene>
<keyword evidence="2" id="KW-1185">Reference proteome</keyword>
<proteinExistence type="predicted"/>
<reference evidence="1" key="1">
    <citation type="submission" date="2021-06" db="EMBL/GenBank/DDBJ databases">
        <authorList>
            <person name="Kallberg Y."/>
            <person name="Tangrot J."/>
            <person name="Rosling A."/>
        </authorList>
    </citation>
    <scope>NUCLEOTIDE SEQUENCE</scope>
    <source>
        <strain evidence="1">BR232B</strain>
    </source>
</reference>
<evidence type="ECO:0000313" key="2">
    <source>
        <dbReference type="Proteomes" id="UP000789739"/>
    </source>
</evidence>
<dbReference type="OrthoDB" id="10353545at2759"/>
<name>A0A9N9CL44_9GLOM</name>
<accession>A0A9N9CL44</accession>
<organism evidence="1 2">
    <name type="scientific">Paraglomus brasilianum</name>
    <dbReference type="NCBI Taxonomy" id="144538"/>
    <lineage>
        <taxon>Eukaryota</taxon>
        <taxon>Fungi</taxon>
        <taxon>Fungi incertae sedis</taxon>
        <taxon>Mucoromycota</taxon>
        <taxon>Glomeromycotina</taxon>
        <taxon>Glomeromycetes</taxon>
        <taxon>Paraglomerales</taxon>
        <taxon>Paraglomeraceae</taxon>
        <taxon>Paraglomus</taxon>
    </lineage>
</organism>
<dbReference type="Proteomes" id="UP000789739">
    <property type="component" value="Unassembled WGS sequence"/>
</dbReference>
<sequence length="87" mass="9847">MSASYTQKVNMFANYTRLLIPADSSIYHPASFGKAFPQQRRVHVTLAKTTISTPLPQRASFDAAKLHPVFCKYSDETQKQKVEKSKL</sequence>
<protein>
    <submittedName>
        <fullName evidence="1">10105_t:CDS:1</fullName>
    </submittedName>
</protein>
<dbReference type="EMBL" id="CAJVPI010001265">
    <property type="protein sequence ID" value="CAG8603897.1"/>
    <property type="molecule type" value="Genomic_DNA"/>
</dbReference>
<comment type="caution">
    <text evidence="1">The sequence shown here is derived from an EMBL/GenBank/DDBJ whole genome shotgun (WGS) entry which is preliminary data.</text>
</comment>
<evidence type="ECO:0000313" key="1">
    <source>
        <dbReference type="EMBL" id="CAG8603897.1"/>
    </source>
</evidence>
<dbReference type="AlphaFoldDB" id="A0A9N9CL44"/>